<feature type="region of interest" description="Disordered" evidence="1">
    <location>
        <begin position="15"/>
        <end position="61"/>
    </location>
</feature>
<name>A0A834P3F2_VESPE</name>
<evidence type="ECO:0000256" key="1">
    <source>
        <dbReference type="SAM" id="MobiDB-lite"/>
    </source>
</evidence>
<dbReference type="EMBL" id="JACSDY010000005">
    <property type="protein sequence ID" value="KAF7427042.1"/>
    <property type="molecule type" value="Genomic_DNA"/>
</dbReference>
<comment type="caution">
    <text evidence="2">The sequence shown here is derived from an EMBL/GenBank/DDBJ whole genome shotgun (WGS) entry which is preliminary data.</text>
</comment>
<reference evidence="2" key="1">
    <citation type="journal article" date="2020" name="G3 (Bethesda)">
        <title>High-Quality Assemblies for Three Invasive Social Wasps from the &lt;i&gt;Vespula&lt;/i&gt; Genus.</title>
        <authorList>
            <person name="Harrop T.W.R."/>
            <person name="Guhlin J."/>
            <person name="McLaughlin G.M."/>
            <person name="Permina E."/>
            <person name="Stockwell P."/>
            <person name="Gilligan J."/>
            <person name="Le Lec M.F."/>
            <person name="Gruber M.A.M."/>
            <person name="Quinn O."/>
            <person name="Lovegrove M."/>
            <person name="Duncan E.J."/>
            <person name="Remnant E.J."/>
            <person name="Van Eeckhoven J."/>
            <person name="Graham B."/>
            <person name="Knapp R.A."/>
            <person name="Langford K.W."/>
            <person name="Kronenberg Z."/>
            <person name="Press M.O."/>
            <person name="Eacker S.M."/>
            <person name="Wilson-Rankin E.E."/>
            <person name="Purcell J."/>
            <person name="Lester P.J."/>
            <person name="Dearden P.K."/>
        </authorList>
    </citation>
    <scope>NUCLEOTIDE SEQUENCE</scope>
    <source>
        <strain evidence="2">Volc-1</strain>
    </source>
</reference>
<gene>
    <name evidence="2" type="ORF">H0235_006736</name>
</gene>
<dbReference type="Proteomes" id="UP000600918">
    <property type="component" value="Unassembled WGS sequence"/>
</dbReference>
<feature type="compositionally biased region" description="Acidic residues" evidence="1">
    <location>
        <begin position="29"/>
        <end position="61"/>
    </location>
</feature>
<protein>
    <submittedName>
        <fullName evidence="2">Uncharacterized protein</fullName>
    </submittedName>
</protein>
<organism evidence="2 3">
    <name type="scientific">Vespula pensylvanica</name>
    <name type="common">Western yellow jacket</name>
    <name type="synonym">Wasp</name>
    <dbReference type="NCBI Taxonomy" id="30213"/>
    <lineage>
        <taxon>Eukaryota</taxon>
        <taxon>Metazoa</taxon>
        <taxon>Ecdysozoa</taxon>
        <taxon>Arthropoda</taxon>
        <taxon>Hexapoda</taxon>
        <taxon>Insecta</taxon>
        <taxon>Pterygota</taxon>
        <taxon>Neoptera</taxon>
        <taxon>Endopterygota</taxon>
        <taxon>Hymenoptera</taxon>
        <taxon>Apocrita</taxon>
        <taxon>Aculeata</taxon>
        <taxon>Vespoidea</taxon>
        <taxon>Vespidae</taxon>
        <taxon>Vespinae</taxon>
        <taxon>Vespula</taxon>
    </lineage>
</organism>
<feature type="region of interest" description="Disordered" evidence="1">
    <location>
        <begin position="136"/>
        <end position="169"/>
    </location>
</feature>
<feature type="compositionally biased region" description="Basic and acidic residues" evidence="1">
    <location>
        <begin position="159"/>
        <end position="169"/>
    </location>
</feature>
<evidence type="ECO:0000313" key="2">
    <source>
        <dbReference type="EMBL" id="KAF7427042.1"/>
    </source>
</evidence>
<proteinExistence type="predicted"/>
<evidence type="ECO:0000313" key="3">
    <source>
        <dbReference type="Proteomes" id="UP000600918"/>
    </source>
</evidence>
<sequence length="169" mass="19765">MSLYNDANSKIQDLMSRKMGRTSHRKDDVDDVDDVDEDDEDDDDDDEKEEEEEEEEEEKVEVEVEIVAVVIVIVEVTIIHTNYHCSPFTRGYSSVSASVTADNVVLYLTHVIPRRELEKEERGLASFRTKWSFNDYDYDYEEDNDDDYDNDNDNDNDDDPRQAEETTML</sequence>
<keyword evidence="3" id="KW-1185">Reference proteome</keyword>
<feature type="compositionally biased region" description="Acidic residues" evidence="1">
    <location>
        <begin position="136"/>
        <end position="158"/>
    </location>
</feature>
<accession>A0A834P3F2</accession>
<dbReference type="AlphaFoldDB" id="A0A834P3F2"/>